<feature type="region of interest" description="Disordered" evidence="1">
    <location>
        <begin position="18"/>
        <end position="38"/>
    </location>
</feature>
<dbReference type="EMBL" id="JANCMW010000004">
    <property type="protein sequence ID" value="MDF0750292.1"/>
    <property type="molecule type" value="Genomic_DNA"/>
</dbReference>
<dbReference type="RefSeq" id="WP_275705823.1">
    <property type="nucleotide sequence ID" value="NZ_JANCMW010000004.1"/>
</dbReference>
<evidence type="ECO:0000313" key="2">
    <source>
        <dbReference type="EMBL" id="MDF0750292.1"/>
    </source>
</evidence>
<accession>A0ABT5Y9E2</accession>
<dbReference type="Proteomes" id="UP001143391">
    <property type="component" value="Unassembled WGS sequence"/>
</dbReference>
<keyword evidence="3" id="KW-1185">Reference proteome</keyword>
<evidence type="ECO:0000256" key="1">
    <source>
        <dbReference type="SAM" id="MobiDB-lite"/>
    </source>
</evidence>
<evidence type="ECO:0000313" key="3">
    <source>
        <dbReference type="Proteomes" id="UP001143391"/>
    </source>
</evidence>
<comment type="caution">
    <text evidence="2">The sequence shown here is derived from an EMBL/GenBank/DDBJ whole genome shotgun (WGS) entry which is preliminary data.</text>
</comment>
<organism evidence="2 3">
    <name type="scientific">Marinobacter iranensis</name>
    <dbReference type="NCBI Taxonomy" id="2962607"/>
    <lineage>
        <taxon>Bacteria</taxon>
        <taxon>Pseudomonadati</taxon>
        <taxon>Pseudomonadota</taxon>
        <taxon>Gammaproteobacteria</taxon>
        <taxon>Pseudomonadales</taxon>
        <taxon>Marinobacteraceae</taxon>
        <taxon>Marinobacter</taxon>
    </lineage>
</organism>
<protein>
    <submittedName>
        <fullName evidence="2">Uncharacterized protein</fullName>
    </submittedName>
</protein>
<gene>
    <name evidence="2" type="ORF">NLU14_08620</name>
</gene>
<proteinExistence type="predicted"/>
<sequence length="429" mass="46489">MATSDSPLSVPDITLAVARSAGGGPEPTSAPSISSVTDNGDGTLTILGSNFGSKSQAAPVLVDYVDTAFEHGVENAFTAGQPSDTQIDNEASARIWNQVVTGEVTPGGRVAGQSRMYRLLGNHGTLREPHKYNLNERNDGNRRMYFAAWVKYKYNATQHRMTTDEYTVGTFIPGETISINNGEYIGYFANPCSEPGNFVHTFRFDASSLIQPGKAELVGKTLVGQDSGATLTFPSDANWGSAYSNGQAFVRTRTPKVARFWDDPGGNGLRSSIAVLDAYISTSADIRTGVHYQMIEEWHLFENEIDLTVDGYWGHFIDRVARADQSFDGTITPTDPAFSILVSQYGMDGDIDEGQVTEIAEVYFDKTRQRVYLGDAATFSACTHVELQRPTAWADDGVTVARNDGTLAGDRWVYVAGPGGLINEQGVQA</sequence>
<reference evidence="2" key="1">
    <citation type="submission" date="2022-07" db="EMBL/GenBank/DDBJ databases">
        <title>Marinobacter iranensis a new bacterium isolate from a hipersaline lake in Iran.</title>
        <authorList>
            <person name="Mohammad A.M.A."/>
            <person name="Cristina S.-P."/>
            <person name="Antonio V."/>
        </authorList>
    </citation>
    <scope>NUCLEOTIDE SEQUENCE</scope>
    <source>
        <strain evidence="2">71-i</strain>
    </source>
</reference>
<feature type="compositionally biased region" description="Polar residues" evidence="1">
    <location>
        <begin position="29"/>
        <end position="38"/>
    </location>
</feature>
<name>A0ABT5Y9E2_9GAMM</name>